<dbReference type="GeneID" id="85357257"/>
<feature type="compositionally biased region" description="Polar residues" evidence="1">
    <location>
        <begin position="20"/>
        <end position="30"/>
    </location>
</feature>
<reference evidence="2" key="1">
    <citation type="submission" date="2023-06" db="EMBL/GenBank/DDBJ databases">
        <authorList>
            <consortium name="Lawrence Berkeley National Laboratory"/>
            <person name="Ahrendt S."/>
            <person name="Sahu N."/>
            <person name="Indic B."/>
            <person name="Wong-Bajracharya J."/>
            <person name="Merenyi Z."/>
            <person name="Ke H.-M."/>
            <person name="Monk M."/>
            <person name="Kocsube S."/>
            <person name="Drula E."/>
            <person name="Lipzen A."/>
            <person name="Balint B."/>
            <person name="Henrissat B."/>
            <person name="Andreopoulos B."/>
            <person name="Martin F.M."/>
            <person name="Harder C.B."/>
            <person name="Rigling D."/>
            <person name="Ford K.L."/>
            <person name="Foster G.D."/>
            <person name="Pangilinan J."/>
            <person name="Papanicolaou A."/>
            <person name="Barry K."/>
            <person name="LaButti K."/>
            <person name="Viragh M."/>
            <person name="Koriabine M."/>
            <person name="Yan M."/>
            <person name="Riley R."/>
            <person name="Champramary S."/>
            <person name="Plett K.L."/>
            <person name="Tsai I.J."/>
            <person name="Slot J."/>
            <person name="Sipos G."/>
            <person name="Plett J."/>
            <person name="Nagy L.G."/>
            <person name="Grigoriev I.V."/>
        </authorList>
    </citation>
    <scope>NUCLEOTIDE SEQUENCE</scope>
    <source>
        <strain evidence="2">CCBAS 213</strain>
    </source>
</reference>
<feature type="region of interest" description="Disordered" evidence="1">
    <location>
        <begin position="1"/>
        <end position="61"/>
    </location>
</feature>
<dbReference type="RefSeq" id="XP_060328325.1">
    <property type="nucleotide sequence ID" value="XM_060473709.1"/>
</dbReference>
<dbReference type="PANTHER" id="PTHR38702:SF1">
    <property type="entry name" value="CALPONIN-HOMOLOGY (CH) DOMAIN-CONTAINING PROTEIN"/>
    <property type="match status" value="1"/>
</dbReference>
<dbReference type="AlphaFoldDB" id="A0AA39N0K9"/>
<sequence length="670" mass="73787">MASDSSTSTTPLILTPESTGTSPEPISTDTAMKKSRRQTAIYPNMNSSNKPQKPFSRSAAKRQSVMALGSIEHLQYYFTKTGIAAKKNNLGKPVKGLVPAIGGKAHIRNNSSLGSLPELRLPPTPVIPDSNGPAFPPFVKTYETDPESLLPGVIEDLTAVARAWRIDNPLNSELLGGESFDVLGVLKTTTTAIRAVRNYVVSLPDESAGTIRAQFRSKVLGPRATRLPSQSQSGSTPDPLTLIRRSALEVLTVLRELEEESRLPLSDEVYDAQSEGATSRNGGGPPSRVASPSMGSDKPPSEEDNLHVHEVDPDTTVSFTLMQVQGRYESVPVWEDEDEQSESEEDDQRDRWDERLVVGSGWLYRQDVKWEELEKERKVVGSYLDVVDEVLFEGRKDDSRGWERKARKAAVRGNKRRVSAGDAEGKGFGLYPISAGKRRVSTGILDVRITEEPEDLEEDIAEETENSMDEEDLPEWAKRHAFEDDELGRAHALLAALLPPSLQGALAPVSPRSAFLDSLSSGQLLCSAYNVGVRKSKKPWGYVNKDGIHDILSLERAEKESGDPESPKKGWTFRRTDNLRLWVGALKLRYMLPIVVPTQVLLPNHSGPGNSPLSSPQASQTRFSGGTSEPPITFDAKVVAGKSEGWEDMLEAVLMRWMQKVVDERRNESQ</sequence>
<evidence type="ECO:0000256" key="1">
    <source>
        <dbReference type="SAM" id="MobiDB-lite"/>
    </source>
</evidence>
<protein>
    <submittedName>
        <fullName evidence="2">Uncharacterized protein</fullName>
    </submittedName>
</protein>
<organism evidence="2 3">
    <name type="scientific">Armillaria tabescens</name>
    <name type="common">Ringless honey mushroom</name>
    <name type="synonym">Agaricus tabescens</name>
    <dbReference type="NCBI Taxonomy" id="1929756"/>
    <lineage>
        <taxon>Eukaryota</taxon>
        <taxon>Fungi</taxon>
        <taxon>Dikarya</taxon>
        <taxon>Basidiomycota</taxon>
        <taxon>Agaricomycotina</taxon>
        <taxon>Agaricomycetes</taxon>
        <taxon>Agaricomycetidae</taxon>
        <taxon>Agaricales</taxon>
        <taxon>Marasmiineae</taxon>
        <taxon>Physalacriaceae</taxon>
        <taxon>Desarmillaria</taxon>
    </lineage>
</organism>
<dbReference type="PANTHER" id="PTHR38702">
    <property type="entry name" value="CALPONIN-HOMOLOGY (CH) DOMAIN-CONTAINING PROTEIN"/>
    <property type="match status" value="1"/>
</dbReference>
<proteinExistence type="predicted"/>
<dbReference type="Proteomes" id="UP001175211">
    <property type="component" value="Unassembled WGS sequence"/>
</dbReference>
<dbReference type="EMBL" id="JAUEPS010000029">
    <property type="protein sequence ID" value="KAK0452989.1"/>
    <property type="molecule type" value="Genomic_DNA"/>
</dbReference>
<feature type="region of interest" description="Disordered" evidence="1">
    <location>
        <begin position="265"/>
        <end position="307"/>
    </location>
</feature>
<evidence type="ECO:0000313" key="3">
    <source>
        <dbReference type="Proteomes" id="UP001175211"/>
    </source>
</evidence>
<comment type="caution">
    <text evidence="2">The sequence shown here is derived from an EMBL/GenBank/DDBJ whole genome shotgun (WGS) entry which is preliminary data.</text>
</comment>
<name>A0AA39N0K9_ARMTA</name>
<keyword evidence="3" id="KW-1185">Reference proteome</keyword>
<feature type="region of interest" description="Disordered" evidence="1">
    <location>
        <begin position="330"/>
        <end position="351"/>
    </location>
</feature>
<feature type="region of interest" description="Disordered" evidence="1">
    <location>
        <begin position="606"/>
        <end position="630"/>
    </location>
</feature>
<accession>A0AA39N0K9</accession>
<evidence type="ECO:0000313" key="2">
    <source>
        <dbReference type="EMBL" id="KAK0452989.1"/>
    </source>
</evidence>
<feature type="compositionally biased region" description="Low complexity" evidence="1">
    <location>
        <begin position="1"/>
        <end position="19"/>
    </location>
</feature>
<feature type="compositionally biased region" description="Acidic residues" evidence="1">
    <location>
        <begin position="334"/>
        <end position="347"/>
    </location>
</feature>
<gene>
    <name evidence="2" type="ORF">EV420DRAFT_1557909</name>
</gene>
<feature type="compositionally biased region" description="Polar residues" evidence="1">
    <location>
        <begin position="607"/>
        <end position="627"/>
    </location>
</feature>